<dbReference type="Pfam" id="PF17881">
    <property type="entry name" value="TseB"/>
    <property type="match status" value="1"/>
</dbReference>
<evidence type="ECO:0000259" key="2">
    <source>
        <dbReference type="Pfam" id="PF17881"/>
    </source>
</evidence>
<protein>
    <recommendedName>
        <fullName evidence="5">DUF5590 domain-containing protein</fullName>
    </recommendedName>
</protein>
<dbReference type="InterPro" id="IPR046350">
    <property type="entry name" value="Cystatin_sf"/>
</dbReference>
<name>A0A0D1KYY0_BACIU</name>
<dbReference type="Pfam" id="PF03413">
    <property type="entry name" value="PepSY"/>
    <property type="match status" value="1"/>
</dbReference>
<evidence type="ECO:0000313" key="3">
    <source>
        <dbReference type="EMBL" id="KIU11367.1"/>
    </source>
</evidence>
<gene>
    <name evidence="3" type="ORF">SC09_Contig24orf00330</name>
</gene>
<dbReference type="Gene3D" id="3.10.450.40">
    <property type="match status" value="2"/>
</dbReference>
<feature type="domain" description="Cell wall elongation regulator TseB-like" evidence="2">
    <location>
        <begin position="41"/>
        <end position="84"/>
    </location>
</feature>
<dbReference type="InterPro" id="IPR041401">
    <property type="entry name" value="TseB-like_dom"/>
</dbReference>
<proteinExistence type="predicted"/>
<dbReference type="PATRIC" id="fig|1423.173.peg.2016"/>
<dbReference type="AlphaFoldDB" id="A0A0D1KYY0"/>
<dbReference type="InterPro" id="IPR025711">
    <property type="entry name" value="PepSY"/>
</dbReference>
<organism evidence="3 4">
    <name type="scientific">Bacillus subtilis</name>
    <dbReference type="NCBI Taxonomy" id="1423"/>
    <lineage>
        <taxon>Bacteria</taxon>
        <taxon>Bacillati</taxon>
        <taxon>Bacillota</taxon>
        <taxon>Bacilli</taxon>
        <taxon>Bacillales</taxon>
        <taxon>Bacillaceae</taxon>
        <taxon>Bacillus</taxon>
    </lineage>
</organism>
<sequence>MRKKALIFTVIFGIIFLAVLLVSASIYKSAMAQKEEGHEAAAAEAKKETDLANVDQVETFVGKEKYYVVKGTDKIGTALYVWVPADKKAKILSKEAKEGISEDKAAKIIKDEGLVSKQKEVHLAREGNVLLWEVTYLDKEGQYSLSYVDFTTGKILKNITP</sequence>
<dbReference type="EMBL" id="JXBC01000003">
    <property type="protein sequence ID" value="KIU11367.1"/>
    <property type="molecule type" value="Genomic_DNA"/>
</dbReference>
<dbReference type="NCBIfam" id="NF040668">
    <property type="entry name" value="regulator_TseB"/>
    <property type="match status" value="1"/>
</dbReference>
<feature type="domain" description="PepSY" evidence="1">
    <location>
        <begin position="100"/>
        <end position="157"/>
    </location>
</feature>
<accession>A0A0D1KYY0</accession>
<evidence type="ECO:0000313" key="4">
    <source>
        <dbReference type="Proteomes" id="UP000032247"/>
    </source>
</evidence>
<comment type="caution">
    <text evidence="3">The sequence shown here is derived from an EMBL/GenBank/DDBJ whole genome shotgun (WGS) entry which is preliminary data.</text>
</comment>
<evidence type="ECO:0008006" key="5">
    <source>
        <dbReference type="Google" id="ProtNLM"/>
    </source>
</evidence>
<evidence type="ECO:0000259" key="1">
    <source>
        <dbReference type="Pfam" id="PF03413"/>
    </source>
</evidence>
<dbReference type="Proteomes" id="UP000032247">
    <property type="component" value="Unassembled WGS sequence"/>
</dbReference>
<reference evidence="3 4" key="1">
    <citation type="submission" date="2014-12" db="EMBL/GenBank/DDBJ databases">
        <title>Comparative genome analysis of Bacillus coagulans HM-08, Clostridium butyricum HM-68, Bacillus subtilis HM-66 and Bacillus licheniformis BL-09.</title>
        <authorList>
            <person name="Zhang H."/>
        </authorList>
    </citation>
    <scope>NUCLEOTIDE SEQUENCE [LARGE SCALE GENOMIC DNA]</scope>
    <source>
        <strain evidence="3 4">HM-66</strain>
    </source>
</reference>
<dbReference type="STRING" id="483913.AN935_10895"/>
<dbReference type="InterPro" id="IPR054944">
    <property type="entry name" value="regulator_TseB"/>
</dbReference>
<dbReference type="SUPFAM" id="SSF54403">
    <property type="entry name" value="Cystatin/monellin"/>
    <property type="match status" value="2"/>
</dbReference>